<evidence type="ECO:0008006" key="4">
    <source>
        <dbReference type="Google" id="ProtNLM"/>
    </source>
</evidence>
<evidence type="ECO:0000313" key="2">
    <source>
        <dbReference type="EMBL" id="CCO46210.1"/>
    </source>
</evidence>
<feature type="transmembrane region" description="Helical" evidence="1">
    <location>
        <begin position="12"/>
        <end position="42"/>
    </location>
</feature>
<feature type="transmembrane region" description="Helical" evidence="1">
    <location>
        <begin position="93"/>
        <end position="111"/>
    </location>
</feature>
<keyword evidence="1" id="KW-0472">Membrane</keyword>
<keyword evidence="1" id="KW-0812">Transmembrane</keyword>
<protein>
    <recommendedName>
        <fullName evidence="4">DUF4134 domain-containing protein</fullName>
    </recommendedName>
</protein>
<comment type="caution">
    <text evidence="2">The sequence shown here is derived from an EMBL/GenBank/DDBJ whole genome shotgun (WGS) entry which is preliminary data.</text>
</comment>
<reference evidence="2 3" key="1">
    <citation type="journal article" date="2013" name="ISME J.">
        <title>Comparative genomics of pathogenic lineages of Vibrio nigripulchritudo identifies virulence-associated traits.</title>
        <authorList>
            <person name="Goudenege D."/>
            <person name="Labreuche Y."/>
            <person name="Krin E."/>
            <person name="Ansquer D."/>
            <person name="Mangenot S."/>
            <person name="Calteau A."/>
            <person name="Medigue C."/>
            <person name="Mazel D."/>
            <person name="Polz M.F."/>
            <person name="Le Roux F."/>
        </authorList>
    </citation>
    <scope>NUCLEOTIDE SEQUENCE [LARGE SCALE GENOMIC DNA]</scope>
    <source>
        <strain evidence="2 3">SOn1</strain>
    </source>
</reference>
<evidence type="ECO:0000313" key="3">
    <source>
        <dbReference type="Proteomes" id="UP000018211"/>
    </source>
</evidence>
<feature type="transmembrane region" description="Helical" evidence="1">
    <location>
        <begin position="54"/>
        <end position="72"/>
    </location>
</feature>
<dbReference type="EMBL" id="CAOF01000082">
    <property type="protein sequence ID" value="CCO46210.1"/>
    <property type="molecule type" value="Genomic_DNA"/>
</dbReference>
<evidence type="ECO:0000256" key="1">
    <source>
        <dbReference type="SAM" id="Phobius"/>
    </source>
</evidence>
<dbReference type="AlphaFoldDB" id="A0AAV2VNB8"/>
<name>A0AAV2VNB8_9VIBR</name>
<proteinExistence type="predicted"/>
<dbReference type="Proteomes" id="UP000018211">
    <property type="component" value="Unassembled WGS sequence"/>
</dbReference>
<sequence>MFLRRAWKGDIAVWQSVVFVSLVGYLLTTLTALAIGAVAMQFEFFTSSESILKTTQYAISSVLFIGFGIFAVKSLWTSANNPKGNIGHTLARVWAICIGLYVFALIIRLIFLA</sequence>
<organism evidence="2 3">
    <name type="scientific">Vibrio nigripulchritudo SOn1</name>
    <dbReference type="NCBI Taxonomy" id="1238450"/>
    <lineage>
        <taxon>Bacteria</taxon>
        <taxon>Pseudomonadati</taxon>
        <taxon>Pseudomonadota</taxon>
        <taxon>Gammaproteobacteria</taxon>
        <taxon>Vibrionales</taxon>
        <taxon>Vibrionaceae</taxon>
        <taxon>Vibrio</taxon>
    </lineage>
</organism>
<accession>A0AAV2VNB8</accession>
<gene>
    <name evidence="2" type="ORF">VIBNISOn1_1720009</name>
</gene>
<keyword evidence="1" id="KW-1133">Transmembrane helix</keyword>